<dbReference type="PANTHER" id="PTHR12110">
    <property type="entry name" value="HYDROXYPYRUVATE ISOMERASE"/>
    <property type="match status" value="1"/>
</dbReference>
<dbReference type="STRING" id="1385369.N825_09505"/>
<dbReference type="InterPro" id="IPR013022">
    <property type="entry name" value="Xyl_isomerase-like_TIM-brl"/>
</dbReference>
<evidence type="ECO:0000313" key="2">
    <source>
        <dbReference type="EMBL" id="EWY37807.1"/>
    </source>
</evidence>
<dbReference type="Pfam" id="PF01261">
    <property type="entry name" value="AP_endonuc_2"/>
    <property type="match status" value="1"/>
</dbReference>
<dbReference type="PATRIC" id="fig|1385369.3.peg.5208"/>
<dbReference type="PANTHER" id="PTHR12110:SF41">
    <property type="entry name" value="INOSOSE DEHYDRATASE"/>
    <property type="match status" value="1"/>
</dbReference>
<protein>
    <submittedName>
        <fullName evidence="2">Xylose isomerase</fullName>
    </submittedName>
</protein>
<comment type="caution">
    <text evidence="2">The sequence shown here is derived from an EMBL/GenBank/DDBJ whole genome shotgun (WGS) entry which is preliminary data.</text>
</comment>
<dbReference type="Proteomes" id="UP000019486">
    <property type="component" value="Unassembled WGS sequence"/>
</dbReference>
<proteinExistence type="predicted"/>
<accession>W9GZC3</accession>
<evidence type="ECO:0000313" key="3">
    <source>
        <dbReference type="Proteomes" id="UP000019486"/>
    </source>
</evidence>
<evidence type="ECO:0000259" key="1">
    <source>
        <dbReference type="Pfam" id="PF01261"/>
    </source>
</evidence>
<organism evidence="2 3">
    <name type="scientific">Skermanella stibiiresistens SB22</name>
    <dbReference type="NCBI Taxonomy" id="1385369"/>
    <lineage>
        <taxon>Bacteria</taxon>
        <taxon>Pseudomonadati</taxon>
        <taxon>Pseudomonadota</taxon>
        <taxon>Alphaproteobacteria</taxon>
        <taxon>Rhodospirillales</taxon>
        <taxon>Azospirillaceae</taxon>
        <taxon>Skermanella</taxon>
    </lineage>
</organism>
<sequence length="307" mass="33394">MRLGTNPIAWSNDDLPELGGDTPLETCLRETREAGFTGTEMGNKFPKQADALKATLAAHGLELVSGWYGAELRKRTVEQEMAVMRPHLDLLAACGCEVMVFAETSDTVQGRRDVPVADRPVMGEAEWPVFLDRIAKLSELMAAEGVRLAFHHHMGTVIETAAEIDRLLSGTPDTVGLLYDTGHLTYAGEDPAEVAAKWATRINHVHAKDVRLDVLRRARGERWSFLDAVVNGVYTVPGDGMIDFEAAFRPLGALGASAGYEGWVICEAEQDPAKAHPLTYARMGHDHLKAVLGKLAFTIDTGSIPHA</sequence>
<dbReference type="InterPro" id="IPR036237">
    <property type="entry name" value="Xyl_isomerase-like_sf"/>
</dbReference>
<dbReference type="AlphaFoldDB" id="W9GZC3"/>
<dbReference type="GO" id="GO:0016853">
    <property type="term" value="F:isomerase activity"/>
    <property type="evidence" value="ECO:0007669"/>
    <property type="project" value="UniProtKB-KW"/>
</dbReference>
<name>W9GZC3_9PROT</name>
<dbReference type="NCBIfam" id="TIGR04379">
    <property type="entry name" value="myo_inos_iolE"/>
    <property type="match status" value="1"/>
</dbReference>
<reference evidence="2 3" key="1">
    <citation type="submission" date="2013-08" db="EMBL/GenBank/DDBJ databases">
        <title>The genome sequence of Skermanella stibiiresistens.</title>
        <authorList>
            <person name="Zhu W."/>
            <person name="Wang G."/>
        </authorList>
    </citation>
    <scope>NUCLEOTIDE SEQUENCE [LARGE SCALE GENOMIC DNA]</scope>
    <source>
        <strain evidence="2 3">SB22</strain>
    </source>
</reference>
<dbReference type="EMBL" id="AVFL01000023">
    <property type="protein sequence ID" value="EWY37807.1"/>
    <property type="molecule type" value="Genomic_DNA"/>
</dbReference>
<dbReference type="InterPro" id="IPR050312">
    <property type="entry name" value="IolE/XylAMocC-like"/>
</dbReference>
<gene>
    <name evidence="2" type="ORF">N825_09505</name>
</gene>
<keyword evidence="2" id="KW-0413">Isomerase</keyword>
<dbReference type="SUPFAM" id="SSF51658">
    <property type="entry name" value="Xylose isomerase-like"/>
    <property type="match status" value="1"/>
</dbReference>
<feature type="domain" description="Xylose isomerase-like TIM barrel" evidence="1">
    <location>
        <begin position="29"/>
        <end position="290"/>
    </location>
</feature>
<dbReference type="Gene3D" id="3.20.20.150">
    <property type="entry name" value="Divalent-metal-dependent TIM barrel enzymes"/>
    <property type="match status" value="1"/>
</dbReference>
<dbReference type="InterPro" id="IPR030823">
    <property type="entry name" value="IolE/MocC"/>
</dbReference>
<keyword evidence="3" id="KW-1185">Reference proteome</keyword>